<evidence type="ECO:0000256" key="10">
    <source>
        <dbReference type="ARBA" id="ARBA00022840"/>
    </source>
</evidence>
<evidence type="ECO:0000256" key="5">
    <source>
        <dbReference type="ARBA" id="ARBA00022553"/>
    </source>
</evidence>
<feature type="transmembrane region" description="Helical" evidence="14">
    <location>
        <begin position="255"/>
        <end position="273"/>
    </location>
</feature>
<evidence type="ECO:0000256" key="7">
    <source>
        <dbReference type="ARBA" id="ARBA00022692"/>
    </source>
</evidence>
<keyword evidence="9 17" id="KW-0418">Kinase</keyword>
<feature type="transmembrane region" description="Helical" evidence="14">
    <location>
        <begin position="332"/>
        <end position="353"/>
    </location>
</feature>
<reference evidence="17 18" key="1">
    <citation type="submission" date="2016-10" db="EMBL/GenBank/DDBJ databases">
        <authorList>
            <person name="de Groot N.N."/>
        </authorList>
    </citation>
    <scope>NUCLEOTIDE SEQUENCE [LARGE SCALE GENOMIC DNA]</scope>
    <source>
        <strain evidence="17 18">DSM 797</strain>
    </source>
</reference>
<name>A0A1G9J999_9FIRM</name>
<dbReference type="SUPFAM" id="SSF55874">
    <property type="entry name" value="ATPase domain of HSP90 chaperone/DNA topoisomerase II/histidine kinase"/>
    <property type="match status" value="1"/>
</dbReference>
<dbReference type="STRING" id="1121325.SAMN04515677_101564"/>
<feature type="domain" description="Histidine kinase" evidence="15">
    <location>
        <begin position="453"/>
        <end position="667"/>
    </location>
</feature>
<dbReference type="Gene3D" id="1.10.287.130">
    <property type="match status" value="1"/>
</dbReference>
<evidence type="ECO:0000259" key="15">
    <source>
        <dbReference type="PROSITE" id="PS50109"/>
    </source>
</evidence>
<sequence>MKKIDNKFLKYIFLIIASLALAVFFTGVQELKLGNAYQTVKPGNLIRNDKSIISDNFYESAKFENEFLQNIVITLTGSTSDKWSNENDKNDAKEVLKDVNQIKFFIENRKNNEIYTNTKSKSSDEFKSKESGYCNIDINFSNGEGLYIRNINNAIKQAKFDTNRFNGLWDDDNLSINMIYPKEPSEYSKDKYFYEGDLLNFYNDFKYNINIVNDLITTSIVSGAIGLLALILYSINKSKLFKKQYLKLSKIPIEIYIGFIYIAGYYSSMYFSYIPSITIKFAFILLVLMFISYVNTFNEKKNILKNSLIAKLYSYTKKLGINIKKNIKKIPLISRLIIIGISSIVVISFVMLILYTNWYWQNSKLTLVICILVPSCLISFIVLYFIKQIIYINEIIEGADKIKNGEVNHKIEIKGNNNFTVLAENINNISQGLDNAIEAKVKSERMKSELITNVSHDLKTPLTAIINYIGLIKKEENIQPDYLKDYVNILDKKSKRLKLLIDDLFEASKASSGNISFNIEKLDINQLLKQSIGENEEKLTKSNLDIKLKLPEEKVYINCDGKRMYRVFENLLSNISKYSLENTRVYIETKVVDDNVYIYMKNIASYELNFEADEISERFKRGDLSRNTEGSGLGLAIAKDLVELQQGEFNIEIEADLFKVELIFKKS</sequence>
<feature type="transmembrane region" description="Helical" evidence="14">
    <location>
        <begin position="215"/>
        <end position="235"/>
    </location>
</feature>
<keyword evidence="10" id="KW-0067">ATP-binding</keyword>
<evidence type="ECO:0000256" key="1">
    <source>
        <dbReference type="ARBA" id="ARBA00000085"/>
    </source>
</evidence>
<evidence type="ECO:0000259" key="16">
    <source>
        <dbReference type="PROSITE" id="PS50885"/>
    </source>
</evidence>
<dbReference type="RefSeq" id="WP_092722628.1">
    <property type="nucleotide sequence ID" value="NZ_FNGW01000001.1"/>
</dbReference>
<evidence type="ECO:0000256" key="9">
    <source>
        <dbReference type="ARBA" id="ARBA00022777"/>
    </source>
</evidence>
<evidence type="ECO:0000256" key="14">
    <source>
        <dbReference type="SAM" id="Phobius"/>
    </source>
</evidence>
<dbReference type="Proteomes" id="UP000199068">
    <property type="component" value="Unassembled WGS sequence"/>
</dbReference>
<dbReference type="InterPro" id="IPR036890">
    <property type="entry name" value="HATPase_C_sf"/>
</dbReference>
<dbReference type="Gene3D" id="3.30.565.10">
    <property type="entry name" value="Histidine kinase-like ATPase, C-terminal domain"/>
    <property type="match status" value="1"/>
</dbReference>
<dbReference type="Pfam" id="PF00512">
    <property type="entry name" value="HisKA"/>
    <property type="match status" value="1"/>
</dbReference>
<dbReference type="PROSITE" id="PS50109">
    <property type="entry name" value="HIS_KIN"/>
    <property type="match status" value="1"/>
</dbReference>
<dbReference type="SUPFAM" id="SSF47384">
    <property type="entry name" value="Homodimeric domain of signal transducing histidine kinase"/>
    <property type="match status" value="1"/>
</dbReference>
<dbReference type="InterPro" id="IPR050398">
    <property type="entry name" value="HssS/ArlS-like"/>
</dbReference>
<dbReference type="InterPro" id="IPR005467">
    <property type="entry name" value="His_kinase_dom"/>
</dbReference>
<dbReference type="FunFam" id="1.10.287.130:FF:000008">
    <property type="entry name" value="Two-component sensor histidine kinase"/>
    <property type="match status" value="1"/>
</dbReference>
<protein>
    <recommendedName>
        <fullName evidence="3">histidine kinase</fullName>
        <ecNumber evidence="3">2.7.13.3</ecNumber>
    </recommendedName>
</protein>
<dbReference type="GO" id="GO:0005886">
    <property type="term" value="C:plasma membrane"/>
    <property type="evidence" value="ECO:0007669"/>
    <property type="project" value="UniProtKB-SubCell"/>
</dbReference>
<keyword evidence="8" id="KW-0547">Nucleotide-binding</keyword>
<dbReference type="PROSITE" id="PS50885">
    <property type="entry name" value="HAMP"/>
    <property type="match status" value="1"/>
</dbReference>
<evidence type="ECO:0000256" key="12">
    <source>
        <dbReference type="ARBA" id="ARBA00023012"/>
    </source>
</evidence>
<comment type="catalytic activity">
    <reaction evidence="1">
        <text>ATP + protein L-histidine = ADP + protein N-phospho-L-histidine.</text>
        <dbReference type="EC" id="2.7.13.3"/>
    </reaction>
</comment>
<dbReference type="PANTHER" id="PTHR45528:SF1">
    <property type="entry name" value="SENSOR HISTIDINE KINASE CPXA"/>
    <property type="match status" value="1"/>
</dbReference>
<keyword evidence="12" id="KW-0902">Two-component regulatory system</keyword>
<evidence type="ECO:0000256" key="8">
    <source>
        <dbReference type="ARBA" id="ARBA00022741"/>
    </source>
</evidence>
<comment type="subcellular location">
    <subcellularLocation>
        <location evidence="2">Cell membrane</location>
        <topology evidence="2">Multi-pass membrane protein</topology>
    </subcellularLocation>
</comment>
<keyword evidence="7 14" id="KW-0812">Transmembrane</keyword>
<dbReference type="SMART" id="SM00388">
    <property type="entry name" value="HisKA"/>
    <property type="match status" value="1"/>
</dbReference>
<dbReference type="CDD" id="cd00082">
    <property type="entry name" value="HisKA"/>
    <property type="match status" value="1"/>
</dbReference>
<keyword evidence="5" id="KW-0597">Phosphoprotein</keyword>
<dbReference type="InterPro" id="IPR036097">
    <property type="entry name" value="HisK_dim/P_sf"/>
</dbReference>
<organism evidence="17 18">
    <name type="scientific">Romboutsia lituseburensis DSM 797</name>
    <dbReference type="NCBI Taxonomy" id="1121325"/>
    <lineage>
        <taxon>Bacteria</taxon>
        <taxon>Bacillati</taxon>
        <taxon>Bacillota</taxon>
        <taxon>Clostridia</taxon>
        <taxon>Peptostreptococcales</taxon>
        <taxon>Peptostreptococcaceae</taxon>
        <taxon>Romboutsia</taxon>
    </lineage>
</organism>
<dbReference type="InterPro" id="IPR003661">
    <property type="entry name" value="HisK_dim/P_dom"/>
</dbReference>
<dbReference type="PANTHER" id="PTHR45528">
    <property type="entry name" value="SENSOR HISTIDINE KINASE CPXA"/>
    <property type="match status" value="1"/>
</dbReference>
<keyword evidence="18" id="KW-1185">Reference proteome</keyword>
<evidence type="ECO:0000256" key="4">
    <source>
        <dbReference type="ARBA" id="ARBA00022475"/>
    </source>
</evidence>
<evidence type="ECO:0000313" key="18">
    <source>
        <dbReference type="Proteomes" id="UP000199068"/>
    </source>
</evidence>
<dbReference type="EMBL" id="FNGW01000001">
    <property type="protein sequence ID" value="SDL34177.1"/>
    <property type="molecule type" value="Genomic_DNA"/>
</dbReference>
<dbReference type="Pfam" id="PF02518">
    <property type="entry name" value="HATPase_c"/>
    <property type="match status" value="1"/>
</dbReference>
<evidence type="ECO:0000256" key="11">
    <source>
        <dbReference type="ARBA" id="ARBA00022989"/>
    </source>
</evidence>
<dbReference type="AlphaFoldDB" id="A0A1G9J999"/>
<feature type="transmembrane region" description="Helical" evidence="14">
    <location>
        <begin position="365"/>
        <end position="386"/>
    </location>
</feature>
<accession>A0A1G9J999</accession>
<dbReference type="Gene3D" id="6.10.340.10">
    <property type="match status" value="1"/>
</dbReference>
<evidence type="ECO:0000256" key="3">
    <source>
        <dbReference type="ARBA" id="ARBA00012438"/>
    </source>
</evidence>
<dbReference type="GO" id="GO:0000155">
    <property type="term" value="F:phosphorelay sensor kinase activity"/>
    <property type="evidence" value="ECO:0007669"/>
    <property type="project" value="InterPro"/>
</dbReference>
<dbReference type="InterPro" id="IPR003660">
    <property type="entry name" value="HAMP_dom"/>
</dbReference>
<keyword evidence="4" id="KW-1003">Cell membrane</keyword>
<dbReference type="GO" id="GO:0005524">
    <property type="term" value="F:ATP binding"/>
    <property type="evidence" value="ECO:0007669"/>
    <property type="project" value="UniProtKB-KW"/>
</dbReference>
<evidence type="ECO:0000313" key="17">
    <source>
        <dbReference type="EMBL" id="SDL34177.1"/>
    </source>
</evidence>
<dbReference type="SMART" id="SM00387">
    <property type="entry name" value="HATPase_c"/>
    <property type="match status" value="1"/>
</dbReference>
<feature type="transmembrane region" description="Helical" evidence="14">
    <location>
        <begin position="279"/>
        <end position="297"/>
    </location>
</feature>
<keyword evidence="13 14" id="KW-0472">Membrane</keyword>
<keyword evidence="11 14" id="KW-1133">Transmembrane helix</keyword>
<dbReference type="EC" id="2.7.13.3" evidence="3"/>
<keyword evidence="6" id="KW-0808">Transferase</keyword>
<evidence type="ECO:0000256" key="2">
    <source>
        <dbReference type="ARBA" id="ARBA00004651"/>
    </source>
</evidence>
<proteinExistence type="predicted"/>
<evidence type="ECO:0000256" key="13">
    <source>
        <dbReference type="ARBA" id="ARBA00023136"/>
    </source>
</evidence>
<dbReference type="InterPro" id="IPR003594">
    <property type="entry name" value="HATPase_dom"/>
</dbReference>
<feature type="domain" description="HAMP" evidence="16">
    <location>
        <begin position="392"/>
        <end position="438"/>
    </location>
</feature>
<evidence type="ECO:0000256" key="6">
    <source>
        <dbReference type="ARBA" id="ARBA00022679"/>
    </source>
</evidence>
<gene>
    <name evidence="17" type="ORF">SAMN04515677_101564</name>
</gene>